<feature type="transmembrane region" description="Helical" evidence="17">
    <location>
        <begin position="202"/>
        <end position="220"/>
    </location>
</feature>
<feature type="transmembrane region" description="Helical" evidence="17">
    <location>
        <begin position="304"/>
        <end position="328"/>
    </location>
</feature>
<gene>
    <name evidence="19" type="primary">nad2</name>
</gene>
<feature type="transmembrane region" description="Helical" evidence="17">
    <location>
        <begin position="28"/>
        <end position="47"/>
    </location>
</feature>
<keyword evidence="15 17" id="KW-0472">Membrane</keyword>
<accession>A0A3Q8U9K2</accession>
<sequence length="337" mass="36850">MVLSFPFSFGFGFLCVLGSIISFSSGDWLGVWVGLELNLLGFIPLVVQGVVGQNIESSIKYFIVQALGSGFILLGGLAGASLSGVYFGMASFSFWFFLCVFGIFLKLGLAPFHWWVPSVMGGLGWFSCGVLMTWQKLAPFLILCVVGSGFIGLFVLLGCFSSVLGGVMGVGQVQVRVLMAYSSISHWGWVVVLVGFSLMGAIFYYSLYVFITLFLFYFLGREGIWRSNDVSGFGGLVIMLGFLSLGGLPPFTGFLPKWAGLQIVSSLSLSIVVLFLVLGAVLSLYYYLGFLFVFFVGSNRFYNLFASSSSFLVVGFGVLFLFAGFPFYEVFYYCLDF</sequence>
<feature type="transmembrane region" description="Helical" evidence="17">
    <location>
        <begin position="232"/>
        <end position="251"/>
    </location>
</feature>
<protein>
    <recommendedName>
        <fullName evidence="4 17">NADH-ubiquinone oxidoreductase chain 2</fullName>
        <ecNumber evidence="3 17">7.1.1.2</ecNumber>
    </recommendedName>
</protein>
<dbReference type="InterPro" id="IPR050175">
    <property type="entry name" value="Complex_I_Subunit_2"/>
</dbReference>
<feature type="transmembrane region" description="Helical" evidence="17">
    <location>
        <begin position="59"/>
        <end position="79"/>
    </location>
</feature>
<evidence type="ECO:0000256" key="4">
    <source>
        <dbReference type="ARBA" id="ARBA00021008"/>
    </source>
</evidence>
<keyword evidence="5" id="KW-0813">Transport</keyword>
<name>A0A3Q8U9K2_PARCG</name>
<comment type="function">
    <text evidence="17">Core subunit of the mitochondrial membrane respiratory chain NADH dehydrogenase (Complex I) which catalyzes electron transfer from NADH through the respiratory chain, using ubiquinone as an electron acceptor. Essential for the catalytic activity and assembly of complex I.</text>
</comment>
<evidence type="ECO:0000256" key="10">
    <source>
        <dbReference type="ARBA" id="ARBA00022982"/>
    </source>
</evidence>
<comment type="catalytic activity">
    <reaction evidence="16 17">
        <text>a ubiquinone + NADH + 5 H(+)(in) = a ubiquinol + NAD(+) + 4 H(+)(out)</text>
        <dbReference type="Rhea" id="RHEA:29091"/>
        <dbReference type="Rhea" id="RHEA-COMP:9565"/>
        <dbReference type="Rhea" id="RHEA-COMP:9566"/>
        <dbReference type="ChEBI" id="CHEBI:15378"/>
        <dbReference type="ChEBI" id="CHEBI:16389"/>
        <dbReference type="ChEBI" id="CHEBI:17976"/>
        <dbReference type="ChEBI" id="CHEBI:57540"/>
        <dbReference type="ChEBI" id="CHEBI:57945"/>
        <dbReference type="EC" id="7.1.1.2"/>
    </reaction>
</comment>
<dbReference type="GO" id="GO:0005743">
    <property type="term" value="C:mitochondrial inner membrane"/>
    <property type="evidence" value="ECO:0007669"/>
    <property type="project" value="UniProtKB-SubCell"/>
</dbReference>
<evidence type="ECO:0000256" key="6">
    <source>
        <dbReference type="ARBA" id="ARBA00022660"/>
    </source>
</evidence>
<keyword evidence="9 17" id="KW-1278">Translocase</keyword>
<keyword evidence="14 17" id="KW-0496">Mitochondrion</keyword>
<proteinExistence type="inferred from homology"/>
<keyword evidence="8 17" id="KW-0999">Mitochondrion inner membrane</keyword>
<keyword evidence="10 17" id="KW-0249">Electron transport</keyword>
<dbReference type="Pfam" id="PF00361">
    <property type="entry name" value="Proton_antipo_M"/>
    <property type="match status" value="1"/>
</dbReference>
<evidence type="ECO:0000256" key="12">
    <source>
        <dbReference type="ARBA" id="ARBA00023027"/>
    </source>
</evidence>
<comment type="subcellular location">
    <subcellularLocation>
        <location evidence="1 17">Mitochondrion inner membrane</location>
        <topology evidence="1 17">Multi-pass membrane protein</topology>
    </subcellularLocation>
</comment>
<evidence type="ECO:0000313" key="19">
    <source>
        <dbReference type="EMBL" id="AZL92901.1"/>
    </source>
</evidence>
<keyword evidence="11 17" id="KW-1133">Transmembrane helix</keyword>
<evidence type="ECO:0000256" key="14">
    <source>
        <dbReference type="ARBA" id="ARBA00023128"/>
    </source>
</evidence>
<evidence type="ECO:0000256" key="1">
    <source>
        <dbReference type="ARBA" id="ARBA00004448"/>
    </source>
</evidence>
<feature type="transmembrane region" description="Helical" evidence="17">
    <location>
        <begin position="271"/>
        <end position="297"/>
    </location>
</feature>
<dbReference type="GO" id="GO:0008137">
    <property type="term" value="F:NADH dehydrogenase (ubiquinone) activity"/>
    <property type="evidence" value="ECO:0007669"/>
    <property type="project" value="UniProtKB-EC"/>
</dbReference>
<dbReference type="PANTHER" id="PTHR46552">
    <property type="entry name" value="NADH-UBIQUINONE OXIDOREDUCTASE CHAIN 2"/>
    <property type="match status" value="1"/>
</dbReference>
<geneLocation type="mitochondrion" evidence="19"/>
<evidence type="ECO:0000256" key="11">
    <source>
        <dbReference type="ARBA" id="ARBA00022989"/>
    </source>
</evidence>
<evidence type="ECO:0000256" key="15">
    <source>
        <dbReference type="ARBA" id="ARBA00023136"/>
    </source>
</evidence>
<evidence type="ECO:0000256" key="8">
    <source>
        <dbReference type="ARBA" id="ARBA00022792"/>
    </source>
</evidence>
<feature type="domain" description="NADH:quinone oxidoreductase/Mrp antiporter transmembrane" evidence="18">
    <location>
        <begin position="25"/>
        <end position="283"/>
    </location>
</feature>
<feature type="transmembrane region" description="Helical" evidence="17">
    <location>
        <begin position="85"/>
        <end position="105"/>
    </location>
</feature>
<dbReference type="PANTHER" id="PTHR46552:SF1">
    <property type="entry name" value="NADH-UBIQUINONE OXIDOREDUCTASE CHAIN 2"/>
    <property type="match status" value="1"/>
</dbReference>
<dbReference type="InterPro" id="IPR001750">
    <property type="entry name" value="ND/Mrp_TM"/>
</dbReference>
<evidence type="ECO:0000256" key="5">
    <source>
        <dbReference type="ARBA" id="ARBA00022448"/>
    </source>
</evidence>
<organism evidence="19">
    <name type="scientific">Parborlasia corrugatus</name>
    <name type="common">Antarctic nemertean worm</name>
    <dbReference type="NCBI Taxonomy" id="187802"/>
    <lineage>
        <taxon>Eukaryota</taxon>
        <taxon>Metazoa</taxon>
        <taxon>Spiralia</taxon>
        <taxon>Lophotrochozoa</taxon>
        <taxon>Nemertea</taxon>
        <taxon>Pilidiophora</taxon>
        <taxon>Heteronemertea</taxon>
        <taxon>Lineidae</taxon>
        <taxon>Parborlasia</taxon>
    </lineage>
</organism>
<dbReference type="EMBL" id="MH630149">
    <property type="protein sequence ID" value="AZL92901.1"/>
    <property type="molecule type" value="Genomic_DNA"/>
</dbReference>
<evidence type="ECO:0000256" key="17">
    <source>
        <dbReference type="RuleBase" id="RU003403"/>
    </source>
</evidence>
<dbReference type="EC" id="7.1.1.2" evidence="3 17"/>
<keyword evidence="13 17" id="KW-0830">Ubiquinone</keyword>
<evidence type="ECO:0000256" key="3">
    <source>
        <dbReference type="ARBA" id="ARBA00012944"/>
    </source>
</evidence>
<dbReference type="InterPro" id="IPR003917">
    <property type="entry name" value="NADH_UbQ_OxRdtase_chain2"/>
</dbReference>
<evidence type="ECO:0000256" key="16">
    <source>
        <dbReference type="ARBA" id="ARBA00049551"/>
    </source>
</evidence>
<reference evidence="19" key="1">
    <citation type="submission" date="2018-07" db="EMBL/GenBank/DDBJ databases">
        <title>Mitochondrial genome of Parborlasia corrugatus (Nemertea: Cerebratulidae).</title>
        <authorList>
            <person name="Redak C.A."/>
            <person name="Halanych K.M."/>
        </authorList>
    </citation>
    <scope>NUCLEOTIDE SEQUENCE</scope>
</reference>
<feature type="transmembrane region" description="Helical" evidence="17">
    <location>
        <begin position="140"/>
        <end position="165"/>
    </location>
</feature>
<keyword evidence="12 17" id="KW-0520">NAD</keyword>
<evidence type="ECO:0000256" key="7">
    <source>
        <dbReference type="ARBA" id="ARBA00022692"/>
    </source>
</evidence>
<dbReference type="AlphaFoldDB" id="A0A3Q8U9K2"/>
<keyword evidence="7 17" id="KW-0812">Transmembrane</keyword>
<evidence type="ECO:0000256" key="9">
    <source>
        <dbReference type="ARBA" id="ARBA00022967"/>
    </source>
</evidence>
<evidence type="ECO:0000256" key="2">
    <source>
        <dbReference type="ARBA" id="ARBA00007012"/>
    </source>
</evidence>
<comment type="similarity">
    <text evidence="2 17">Belongs to the complex I subunit 2 family.</text>
</comment>
<evidence type="ECO:0000259" key="18">
    <source>
        <dbReference type="Pfam" id="PF00361"/>
    </source>
</evidence>
<evidence type="ECO:0000256" key="13">
    <source>
        <dbReference type="ARBA" id="ARBA00023075"/>
    </source>
</evidence>
<dbReference type="PRINTS" id="PR01436">
    <property type="entry name" value="NADHDHGNASE2"/>
</dbReference>
<keyword evidence="6 17" id="KW-0679">Respiratory chain</keyword>
<dbReference type="GO" id="GO:0006120">
    <property type="term" value="P:mitochondrial electron transport, NADH to ubiquinone"/>
    <property type="evidence" value="ECO:0007669"/>
    <property type="project" value="InterPro"/>
</dbReference>